<dbReference type="InterPro" id="IPR021251">
    <property type="entry name" value="DUF2793"/>
</dbReference>
<dbReference type="AlphaFoldDB" id="A0A1M5E2Q0"/>
<organism evidence="2 3">
    <name type="scientific">Devosia limi DSM 17137</name>
    <dbReference type="NCBI Taxonomy" id="1121477"/>
    <lineage>
        <taxon>Bacteria</taxon>
        <taxon>Pseudomonadati</taxon>
        <taxon>Pseudomonadota</taxon>
        <taxon>Alphaproteobacteria</taxon>
        <taxon>Hyphomicrobiales</taxon>
        <taxon>Devosiaceae</taxon>
        <taxon>Devosia</taxon>
    </lineage>
</organism>
<dbReference type="RefSeq" id="WP_052950369.1">
    <property type="nucleotide sequence ID" value="NZ_FQVC01000012.1"/>
</dbReference>
<evidence type="ECO:0000259" key="1">
    <source>
        <dbReference type="PROSITE" id="PS51688"/>
    </source>
</evidence>
<dbReference type="PROSITE" id="PS51688">
    <property type="entry name" value="ICA"/>
    <property type="match status" value="1"/>
</dbReference>
<dbReference type="Pfam" id="PF13884">
    <property type="entry name" value="Peptidase_S74"/>
    <property type="match status" value="1"/>
</dbReference>
<dbReference type="Gene3D" id="1.10.10.10">
    <property type="entry name" value="Winged helix-like DNA-binding domain superfamily/Winged helix DNA-binding domain"/>
    <property type="match status" value="1"/>
</dbReference>
<dbReference type="InterPro" id="IPR036388">
    <property type="entry name" value="WH-like_DNA-bd_sf"/>
</dbReference>
<dbReference type="Pfam" id="PF10983">
    <property type="entry name" value="DUF2793"/>
    <property type="match status" value="1"/>
</dbReference>
<gene>
    <name evidence="2" type="ORF">SAMN02745223_03436</name>
</gene>
<sequence>MDQTARLSLPFIMSQQAQKHVTHNEALQALDALVQPVVDARDLTVPPASPVLGEAHIVAPGATGAWAGHSNKIAAFQSGAWLFYDPAPGWQVWVRAEQALLAFHAGAWHALASIGPAGVPGIGINTAADATNRLAVAAAATLFTHAGNGHQLKLNKAGSADTASLLFQANWSGRAEMGLMGDNNWRLKVSPDGATWLNAITIDSASGTLTAAAAIRPTTDNAATLGASGARWSSLWSATGTIQTSDARQKTDIAPTDLGLDFILALNPVRYRWLVGGNDPEPRPGRRTHYGLLAQDVAATLAQLNCPDFAGHILADPADPESEQGLRYDAFLAPLMAAVQTLAARVEALEQGGDCWSSGASKAWL</sequence>
<dbReference type="OrthoDB" id="564699at2"/>
<evidence type="ECO:0000313" key="3">
    <source>
        <dbReference type="Proteomes" id="UP000184533"/>
    </source>
</evidence>
<dbReference type="Proteomes" id="UP000184533">
    <property type="component" value="Unassembled WGS sequence"/>
</dbReference>
<reference evidence="2 3" key="1">
    <citation type="submission" date="2016-11" db="EMBL/GenBank/DDBJ databases">
        <authorList>
            <person name="Jaros S."/>
            <person name="Januszkiewicz K."/>
            <person name="Wedrychowicz H."/>
        </authorList>
    </citation>
    <scope>NUCLEOTIDE SEQUENCE [LARGE SCALE GENOMIC DNA]</scope>
    <source>
        <strain evidence="2 3">DSM 17137</strain>
    </source>
</reference>
<feature type="domain" description="Peptidase S74" evidence="1">
    <location>
        <begin position="245"/>
        <end position="353"/>
    </location>
</feature>
<accession>A0A1M5E2Q0</accession>
<name>A0A1M5E2Q0_9HYPH</name>
<protein>
    <submittedName>
        <fullName evidence="2">Chaperone of endosialidase</fullName>
    </submittedName>
</protein>
<dbReference type="InterPro" id="IPR030392">
    <property type="entry name" value="S74_ICA"/>
</dbReference>
<proteinExistence type="predicted"/>
<dbReference type="EMBL" id="FQVC01000012">
    <property type="protein sequence ID" value="SHF73475.1"/>
    <property type="molecule type" value="Genomic_DNA"/>
</dbReference>
<evidence type="ECO:0000313" key="2">
    <source>
        <dbReference type="EMBL" id="SHF73475.1"/>
    </source>
</evidence>